<dbReference type="OrthoDB" id="9792500at2"/>
<dbReference type="Proteomes" id="UP000305675">
    <property type="component" value="Unassembled WGS sequence"/>
</dbReference>
<gene>
    <name evidence="4" type="ORF">FCL42_00960</name>
</gene>
<dbReference type="PIRSF" id="PIRSF006276">
    <property type="entry name" value="UspA"/>
    <property type="match status" value="1"/>
</dbReference>
<feature type="domain" description="UspA" evidence="3">
    <location>
        <begin position="1"/>
        <end position="130"/>
    </location>
</feature>
<proteinExistence type="inferred from homology"/>
<organism evidence="4 5">
    <name type="scientific">Ferrimonas aestuarii</name>
    <dbReference type="NCBI Taxonomy" id="2569539"/>
    <lineage>
        <taxon>Bacteria</taxon>
        <taxon>Pseudomonadati</taxon>
        <taxon>Pseudomonadota</taxon>
        <taxon>Gammaproteobacteria</taxon>
        <taxon>Alteromonadales</taxon>
        <taxon>Ferrimonadaceae</taxon>
        <taxon>Ferrimonas</taxon>
    </lineage>
</organism>
<reference evidence="4 5" key="1">
    <citation type="submission" date="2019-04" db="EMBL/GenBank/DDBJ databases">
        <authorList>
            <person name="Hwang J.C."/>
        </authorList>
    </citation>
    <scope>NUCLEOTIDE SEQUENCE [LARGE SCALE GENOMIC DNA]</scope>
    <source>
        <strain evidence="4 5">IMCC35002</strain>
    </source>
</reference>
<comment type="subcellular location">
    <subcellularLocation>
        <location evidence="2">Cytoplasm</location>
    </subcellularLocation>
</comment>
<accession>A0A4U1BSL2</accession>
<protein>
    <recommendedName>
        <fullName evidence="2">Universal stress protein</fullName>
    </recommendedName>
</protein>
<evidence type="ECO:0000256" key="2">
    <source>
        <dbReference type="PIRNR" id="PIRNR006276"/>
    </source>
</evidence>
<dbReference type="AlphaFoldDB" id="A0A4U1BSL2"/>
<dbReference type="EMBL" id="SWCJ01000001">
    <property type="protein sequence ID" value="TKB58350.1"/>
    <property type="molecule type" value="Genomic_DNA"/>
</dbReference>
<dbReference type="InterPro" id="IPR014729">
    <property type="entry name" value="Rossmann-like_a/b/a_fold"/>
</dbReference>
<dbReference type="PRINTS" id="PR01438">
    <property type="entry name" value="UNVRSLSTRESS"/>
</dbReference>
<evidence type="ECO:0000313" key="4">
    <source>
        <dbReference type="EMBL" id="TKB58350.1"/>
    </source>
</evidence>
<evidence type="ECO:0000313" key="5">
    <source>
        <dbReference type="Proteomes" id="UP000305675"/>
    </source>
</evidence>
<dbReference type="Gene3D" id="3.40.50.620">
    <property type="entry name" value="HUPs"/>
    <property type="match status" value="1"/>
</dbReference>
<dbReference type="SUPFAM" id="SSF52402">
    <property type="entry name" value="Adenine nucleotide alpha hydrolases-like"/>
    <property type="match status" value="1"/>
</dbReference>
<dbReference type="InterPro" id="IPR006015">
    <property type="entry name" value="Universal_stress_UspA"/>
</dbReference>
<dbReference type="InterPro" id="IPR006016">
    <property type="entry name" value="UspA"/>
</dbReference>
<comment type="similarity">
    <text evidence="1 2">Belongs to the universal stress protein A family.</text>
</comment>
<keyword evidence="5" id="KW-1185">Reference proteome</keyword>
<name>A0A4U1BSL2_9GAMM</name>
<dbReference type="CDD" id="cd00293">
    <property type="entry name" value="USP-like"/>
    <property type="match status" value="1"/>
</dbReference>
<dbReference type="Pfam" id="PF00582">
    <property type="entry name" value="Usp"/>
    <property type="match status" value="1"/>
</dbReference>
<evidence type="ECO:0000256" key="1">
    <source>
        <dbReference type="ARBA" id="ARBA00008791"/>
    </source>
</evidence>
<dbReference type="GO" id="GO:0005737">
    <property type="term" value="C:cytoplasm"/>
    <property type="evidence" value="ECO:0007669"/>
    <property type="project" value="UniProtKB-SubCell"/>
</dbReference>
<dbReference type="PANTHER" id="PTHR46268:SF15">
    <property type="entry name" value="UNIVERSAL STRESS PROTEIN HP_0031"/>
    <property type="match status" value="1"/>
</dbReference>
<dbReference type="PANTHER" id="PTHR46268">
    <property type="entry name" value="STRESS RESPONSE PROTEIN NHAX"/>
    <property type="match status" value="1"/>
</dbReference>
<dbReference type="RefSeq" id="WP_136861498.1">
    <property type="nucleotide sequence ID" value="NZ_SWCJ01000001.1"/>
</dbReference>
<sequence length="131" mass="14275">MYNTILCAIEAQDEGKIVLEKACALATHSQAKLLVVSIVPYVLLPKDYQAQLEQEIIPKMEAMTSEMGVDRKDVIIKFGKPYQEVCEIAEAKEADLIVVGSHSTKGLNKLLGSTASAIANHAKVDVHLVKI</sequence>
<evidence type="ECO:0000259" key="3">
    <source>
        <dbReference type="Pfam" id="PF00582"/>
    </source>
</evidence>
<keyword evidence="2" id="KW-0963">Cytoplasm</keyword>
<comment type="caution">
    <text evidence="4">The sequence shown here is derived from an EMBL/GenBank/DDBJ whole genome shotgun (WGS) entry which is preliminary data.</text>
</comment>